<evidence type="ECO:0000259" key="1">
    <source>
        <dbReference type="Pfam" id="PF17517"/>
    </source>
</evidence>
<dbReference type="PANTHER" id="PTHR46534:SF2">
    <property type="entry name" value="VWFD DOMAIN-CONTAINING PROTEIN"/>
    <property type="match status" value="1"/>
</dbReference>
<evidence type="ECO:0000313" key="3">
    <source>
        <dbReference type="Proteomes" id="UP000507470"/>
    </source>
</evidence>
<sequence length="357" mass="40274">MSAIIAVNDQTIVHLSLPVDSSVTYNGNTYTFGSRLSVNLMKYEIFQFSSKDDLSGTTILSNHPIAVISGHQLGNPSVSVSATKDMILEMLIPWKYWSTHYIAISNPVFNSGYGELIRIFTLCEKATVIIDKSGVRLQINVNQESVYEFPVALAESAVSSSHPYARSKIGDPRSVLPAPVDSWLNDYTFSTPGRSRGGSFNHGLVLVAYNEAINTTTLDNENLEPSLVWYEIAGTNLKYTVLPLSEGAHTLKCIGNLKCWGYVFGFGVYEEYGTSIGRSFTKVKLFEIKSYFIIVFINVCSFRINFNYNVEIKISRSVKFHVLYQKNVTCYLELCKPGIYYEFVIKWFFVCNEKRER</sequence>
<dbReference type="InterPro" id="IPR035234">
    <property type="entry name" value="IgGFc-bd_N"/>
</dbReference>
<feature type="domain" description="IgGFc-binding protein N-terminal" evidence="1">
    <location>
        <begin position="3"/>
        <end position="252"/>
    </location>
</feature>
<evidence type="ECO:0000313" key="2">
    <source>
        <dbReference type="EMBL" id="CAC5396447.1"/>
    </source>
</evidence>
<dbReference type="Pfam" id="PF17517">
    <property type="entry name" value="IgGFc_binding"/>
    <property type="match status" value="1"/>
</dbReference>
<accession>A0A6J8CMK2</accession>
<gene>
    <name evidence="2" type="ORF">MCOR_31003</name>
</gene>
<dbReference type="EMBL" id="CACVKT020005616">
    <property type="protein sequence ID" value="CAC5396447.1"/>
    <property type="molecule type" value="Genomic_DNA"/>
</dbReference>
<dbReference type="OrthoDB" id="5945029at2759"/>
<dbReference type="Proteomes" id="UP000507470">
    <property type="component" value="Unassembled WGS sequence"/>
</dbReference>
<dbReference type="AlphaFoldDB" id="A0A6J8CMK2"/>
<organism evidence="2 3">
    <name type="scientific">Mytilus coruscus</name>
    <name type="common">Sea mussel</name>
    <dbReference type="NCBI Taxonomy" id="42192"/>
    <lineage>
        <taxon>Eukaryota</taxon>
        <taxon>Metazoa</taxon>
        <taxon>Spiralia</taxon>
        <taxon>Lophotrochozoa</taxon>
        <taxon>Mollusca</taxon>
        <taxon>Bivalvia</taxon>
        <taxon>Autobranchia</taxon>
        <taxon>Pteriomorphia</taxon>
        <taxon>Mytilida</taxon>
        <taxon>Mytiloidea</taxon>
        <taxon>Mytilidae</taxon>
        <taxon>Mytilinae</taxon>
        <taxon>Mytilus</taxon>
    </lineage>
</organism>
<keyword evidence="3" id="KW-1185">Reference proteome</keyword>
<name>A0A6J8CMK2_MYTCO</name>
<reference evidence="2 3" key="1">
    <citation type="submission" date="2020-06" db="EMBL/GenBank/DDBJ databases">
        <authorList>
            <person name="Li R."/>
            <person name="Bekaert M."/>
        </authorList>
    </citation>
    <scope>NUCLEOTIDE SEQUENCE [LARGE SCALE GENOMIC DNA]</scope>
    <source>
        <strain evidence="3">wild</strain>
    </source>
</reference>
<dbReference type="PANTHER" id="PTHR46534">
    <property type="entry name" value="IGGFC_BINDING DOMAIN-CONTAINING PROTEIN"/>
    <property type="match status" value="1"/>
</dbReference>
<proteinExistence type="predicted"/>
<protein>
    <recommendedName>
        <fullName evidence="1">IgGFc-binding protein N-terminal domain-containing protein</fullName>
    </recommendedName>
</protein>